<evidence type="ECO:0000256" key="6">
    <source>
        <dbReference type="ARBA" id="ARBA00022801"/>
    </source>
</evidence>
<evidence type="ECO:0000256" key="9">
    <source>
        <dbReference type="ARBA" id="ARBA00023118"/>
    </source>
</evidence>
<keyword evidence="7" id="KW-0347">Helicase</keyword>
<dbReference type="InterPro" id="IPR006483">
    <property type="entry name" value="CRISPR-assoc_Cas3_HD"/>
</dbReference>
<evidence type="ECO:0000256" key="4">
    <source>
        <dbReference type="ARBA" id="ARBA00022723"/>
    </source>
</evidence>
<dbReference type="InterPro" id="IPR054712">
    <property type="entry name" value="Cas3-like_dom"/>
</dbReference>
<evidence type="ECO:0000313" key="12">
    <source>
        <dbReference type="Proteomes" id="UP000274601"/>
    </source>
</evidence>
<dbReference type="GO" id="GO:0003724">
    <property type="term" value="F:RNA helicase activity"/>
    <property type="evidence" value="ECO:0007669"/>
    <property type="project" value="TreeGrafter"/>
</dbReference>
<evidence type="ECO:0000256" key="8">
    <source>
        <dbReference type="ARBA" id="ARBA00022840"/>
    </source>
</evidence>
<comment type="similarity">
    <text evidence="2">In the central section; belongs to the CRISPR-associated helicase Cas3 family.</text>
</comment>
<dbReference type="Proteomes" id="UP000274601">
    <property type="component" value="Unassembled WGS sequence"/>
</dbReference>
<dbReference type="GO" id="GO:0003676">
    <property type="term" value="F:nucleic acid binding"/>
    <property type="evidence" value="ECO:0007669"/>
    <property type="project" value="InterPro"/>
</dbReference>
<dbReference type="GO" id="GO:0005524">
    <property type="term" value="F:ATP binding"/>
    <property type="evidence" value="ECO:0007669"/>
    <property type="project" value="UniProtKB-KW"/>
</dbReference>
<evidence type="ECO:0000313" key="11">
    <source>
        <dbReference type="EMBL" id="RKS78692.1"/>
    </source>
</evidence>
<dbReference type="Pfam" id="PF22590">
    <property type="entry name" value="Cas3-like_C_2"/>
    <property type="match status" value="1"/>
</dbReference>
<dbReference type="AlphaFoldDB" id="A0A495QX46"/>
<dbReference type="InterPro" id="IPR050079">
    <property type="entry name" value="DEAD_box_RNA_helicase"/>
</dbReference>
<dbReference type="InterPro" id="IPR038257">
    <property type="entry name" value="CRISPR-assoc_Cas3_HD_sf"/>
</dbReference>
<keyword evidence="8" id="KW-0067">ATP-binding</keyword>
<sequence>MIPVVLASVHAKSSRDGRPPEPLIDHLAAAREAAHQLSRRVGRLPDLDDGLGPLFWPVVELAALTHDGGKIPTGFQDMLAGRIRLWGERHEVLSLGFLPSLVHDPDLLLWVATAVATHHRPLHGEPGRDLAGLYGDCDIAELRKRIGPISPQAVPELEEWFRETARTVGLPVADASRAPLTTEALLEAAHGLLDLVLERWDERAAPDLGLTAVLLQGAVTLADHLSSAHGRLSLTQPLDGSFRTLLDQSFHGQGRTLRPHQVRAGARLGHLLLRAPTGSGKTEAALLWAAAQVAELTGNTGGVPRVFFVLPYLSSINAMADRLKGLFQAPEAVGVAHSKAASYHLAASITPEDGDETDQDDDPCRVNAATKAISRAAATKLFRENVRVATPYQLLRAALAGPAHSGILIDTANSVFVLDELHVYDPRRLGYILASARLWERLGGRIAVVSATLPEVLCELFTQTLTHPVGLVDAEGLDLTPRHRLRIRDHHLTDPAALAEIRFRLSQNESVLVVANNVAQALELFKELAPETEERHGQGSALLLHSRFRRGDRNGIEQKIRKRFGAGLTERQPGLLVATQCVEVSLDLDFDVLMTAAAPLEALLQRFGRVNRLAARPPADVIVHHPHWTTRRKEPGLDYADGIYPREPVEAAWQLLTAHTDTVVDETDATTWLNHIYSTPWGATWREEVRERCEEFTRRLLTFRRPFDSRSDLTAVFDQLFEGTEAILTQDYDDYTDALAQAPGQPKASRLLADEYLIPMPYWAGALSGYDKKLQVNVVDGDYDERLGLRAVRGAAQPTYQPGEVL</sequence>
<dbReference type="PANTHER" id="PTHR47959">
    <property type="entry name" value="ATP-DEPENDENT RNA HELICASE RHLE-RELATED"/>
    <property type="match status" value="1"/>
</dbReference>
<evidence type="ECO:0000256" key="1">
    <source>
        <dbReference type="ARBA" id="ARBA00006847"/>
    </source>
</evidence>
<dbReference type="GO" id="GO:0046872">
    <property type="term" value="F:metal ion binding"/>
    <property type="evidence" value="ECO:0007669"/>
    <property type="project" value="UniProtKB-KW"/>
</dbReference>
<comment type="caution">
    <text evidence="11">The sequence shown here is derived from an EMBL/GenBank/DDBJ whole genome shotgun (WGS) entry which is preliminary data.</text>
</comment>
<dbReference type="PANTHER" id="PTHR47959:SF16">
    <property type="entry name" value="CRISPR-ASSOCIATED NUCLEASE_HELICASE CAS3-RELATED"/>
    <property type="match status" value="1"/>
</dbReference>
<dbReference type="InterPro" id="IPR014001">
    <property type="entry name" value="Helicase_ATP-bd"/>
</dbReference>
<keyword evidence="3" id="KW-0540">Nuclease</keyword>
<evidence type="ECO:0000256" key="7">
    <source>
        <dbReference type="ARBA" id="ARBA00022806"/>
    </source>
</evidence>
<keyword evidence="9" id="KW-0051">Antiviral defense</keyword>
<dbReference type="CDD" id="cd09641">
    <property type="entry name" value="Cas3''_I"/>
    <property type="match status" value="1"/>
</dbReference>
<dbReference type="NCBIfam" id="TIGR01596">
    <property type="entry name" value="cas3_HD"/>
    <property type="match status" value="1"/>
</dbReference>
<proteinExistence type="inferred from homology"/>
<dbReference type="NCBIfam" id="TIGR01587">
    <property type="entry name" value="cas3_core"/>
    <property type="match status" value="1"/>
</dbReference>
<dbReference type="Gene3D" id="1.10.3210.30">
    <property type="match status" value="1"/>
</dbReference>
<accession>A0A495QX46</accession>
<dbReference type="EMBL" id="RBWU01000001">
    <property type="protein sequence ID" value="RKS78692.1"/>
    <property type="molecule type" value="Genomic_DNA"/>
</dbReference>
<dbReference type="SUPFAM" id="SSF52540">
    <property type="entry name" value="P-loop containing nucleoside triphosphate hydrolases"/>
    <property type="match status" value="1"/>
</dbReference>
<dbReference type="InterPro" id="IPR011545">
    <property type="entry name" value="DEAD/DEAH_box_helicase_dom"/>
</dbReference>
<keyword evidence="12" id="KW-1185">Reference proteome</keyword>
<dbReference type="SMART" id="SM00487">
    <property type="entry name" value="DEXDc"/>
    <property type="match status" value="1"/>
</dbReference>
<dbReference type="Gene3D" id="3.40.50.300">
    <property type="entry name" value="P-loop containing nucleotide triphosphate hydrolases"/>
    <property type="match status" value="2"/>
</dbReference>
<dbReference type="SUPFAM" id="SSF109604">
    <property type="entry name" value="HD-domain/PDEase-like"/>
    <property type="match status" value="1"/>
</dbReference>
<dbReference type="GO" id="GO:0016787">
    <property type="term" value="F:hydrolase activity"/>
    <property type="evidence" value="ECO:0007669"/>
    <property type="project" value="UniProtKB-KW"/>
</dbReference>
<dbReference type="GO" id="GO:0004518">
    <property type="term" value="F:nuclease activity"/>
    <property type="evidence" value="ECO:0007669"/>
    <property type="project" value="UniProtKB-KW"/>
</dbReference>
<dbReference type="PROSITE" id="PS51643">
    <property type="entry name" value="HD_CAS3"/>
    <property type="match status" value="1"/>
</dbReference>
<gene>
    <name evidence="11" type="ORF">BZB76_0118</name>
</gene>
<comment type="similarity">
    <text evidence="1">In the N-terminal section; belongs to the CRISPR-associated nuclease Cas3-HD family.</text>
</comment>
<dbReference type="Pfam" id="PF00270">
    <property type="entry name" value="DEAD"/>
    <property type="match status" value="1"/>
</dbReference>
<evidence type="ECO:0000256" key="3">
    <source>
        <dbReference type="ARBA" id="ARBA00022722"/>
    </source>
</evidence>
<keyword evidence="4" id="KW-0479">Metal-binding</keyword>
<dbReference type="GO" id="GO:0051607">
    <property type="term" value="P:defense response to virus"/>
    <property type="evidence" value="ECO:0007669"/>
    <property type="project" value="UniProtKB-KW"/>
</dbReference>
<evidence type="ECO:0000259" key="10">
    <source>
        <dbReference type="PROSITE" id="PS51643"/>
    </source>
</evidence>
<keyword evidence="6" id="KW-0378">Hydrolase</keyword>
<keyword evidence="5" id="KW-0547">Nucleotide-binding</keyword>
<evidence type="ECO:0000256" key="5">
    <source>
        <dbReference type="ARBA" id="ARBA00022741"/>
    </source>
</evidence>
<dbReference type="InterPro" id="IPR027417">
    <property type="entry name" value="P-loop_NTPase"/>
</dbReference>
<protein>
    <submittedName>
        <fullName evidence="11">CRISPR-associated Cas3 family helicase</fullName>
    </submittedName>
</protein>
<feature type="domain" description="HD Cas3-type" evidence="10">
    <location>
        <begin position="16"/>
        <end position="225"/>
    </location>
</feature>
<name>A0A495QX46_9ACTN</name>
<evidence type="ECO:0000256" key="2">
    <source>
        <dbReference type="ARBA" id="ARBA00009046"/>
    </source>
</evidence>
<dbReference type="GO" id="GO:0005829">
    <property type="term" value="C:cytosol"/>
    <property type="evidence" value="ECO:0007669"/>
    <property type="project" value="TreeGrafter"/>
</dbReference>
<organism evidence="11 12">
    <name type="scientific">Actinomadura pelletieri DSM 43383</name>
    <dbReference type="NCBI Taxonomy" id="1120940"/>
    <lineage>
        <taxon>Bacteria</taxon>
        <taxon>Bacillati</taxon>
        <taxon>Actinomycetota</taxon>
        <taxon>Actinomycetes</taxon>
        <taxon>Streptosporangiales</taxon>
        <taxon>Thermomonosporaceae</taxon>
        <taxon>Actinomadura</taxon>
    </lineage>
</organism>
<reference evidence="11 12" key="1">
    <citation type="submission" date="2018-10" db="EMBL/GenBank/DDBJ databases">
        <title>Genomic Encyclopedia of Archaeal and Bacterial Type Strains, Phase II (KMG-II): from individual species to whole genera.</title>
        <authorList>
            <person name="Goeker M."/>
        </authorList>
    </citation>
    <scope>NUCLEOTIDE SEQUENCE [LARGE SCALE GENOMIC DNA]</scope>
    <source>
        <strain evidence="11 12">DSM 43383</strain>
    </source>
</reference>
<dbReference type="InterPro" id="IPR006474">
    <property type="entry name" value="Helicase_Cas3_CRISPR-ass_core"/>
</dbReference>